<evidence type="ECO:0000313" key="4">
    <source>
        <dbReference type="EMBL" id="OAH48902.1"/>
    </source>
</evidence>
<protein>
    <recommendedName>
        <fullName evidence="3">Glycosyltransferase subfamily 4-like N-terminal domain-containing protein</fullName>
    </recommendedName>
</protein>
<dbReference type="Proteomes" id="UP000076998">
    <property type="component" value="Unassembled WGS sequence"/>
</dbReference>
<dbReference type="GO" id="GO:0016757">
    <property type="term" value="F:glycosyltransferase activity"/>
    <property type="evidence" value="ECO:0007669"/>
    <property type="project" value="UniProtKB-KW"/>
</dbReference>
<evidence type="ECO:0000313" key="5">
    <source>
        <dbReference type="Proteomes" id="UP000076998"/>
    </source>
</evidence>
<keyword evidence="2" id="KW-0808">Transferase</keyword>
<dbReference type="Pfam" id="PF13692">
    <property type="entry name" value="Glyco_trans_1_4"/>
    <property type="match status" value="1"/>
</dbReference>
<evidence type="ECO:0000256" key="1">
    <source>
        <dbReference type="ARBA" id="ARBA00022676"/>
    </source>
</evidence>
<dbReference type="OrthoDB" id="3371840at2"/>
<proteinExistence type="predicted"/>
<organism evidence="4 5">
    <name type="scientific">Microbacterium oleivorans</name>
    <dbReference type="NCBI Taxonomy" id="273677"/>
    <lineage>
        <taxon>Bacteria</taxon>
        <taxon>Bacillati</taxon>
        <taxon>Actinomycetota</taxon>
        <taxon>Actinomycetes</taxon>
        <taxon>Micrococcales</taxon>
        <taxon>Microbacteriaceae</taxon>
        <taxon>Microbacterium</taxon>
    </lineage>
</organism>
<gene>
    <name evidence="4" type="ORF">AYL44_12840</name>
</gene>
<dbReference type="SUPFAM" id="SSF53756">
    <property type="entry name" value="UDP-Glycosyltransferase/glycogen phosphorylase"/>
    <property type="match status" value="1"/>
</dbReference>
<feature type="domain" description="Glycosyltransferase subfamily 4-like N-terminal" evidence="3">
    <location>
        <begin position="20"/>
        <end position="190"/>
    </location>
</feature>
<dbReference type="AlphaFoldDB" id="A0A177K672"/>
<keyword evidence="1" id="KW-0328">Glycosyltransferase</keyword>
<dbReference type="EMBL" id="LSTV01000005">
    <property type="protein sequence ID" value="OAH48902.1"/>
    <property type="molecule type" value="Genomic_DNA"/>
</dbReference>
<dbReference type="RefSeq" id="WP_064003677.1">
    <property type="nucleotide sequence ID" value="NZ_LSTV01000005.1"/>
</dbReference>
<evidence type="ECO:0000259" key="3">
    <source>
        <dbReference type="Pfam" id="PF13439"/>
    </source>
</evidence>
<dbReference type="PANTHER" id="PTHR12526">
    <property type="entry name" value="GLYCOSYLTRANSFERASE"/>
    <property type="match status" value="1"/>
</dbReference>
<name>A0A177K672_9MICO</name>
<reference evidence="4 5" key="1">
    <citation type="submission" date="2016-02" db="EMBL/GenBank/DDBJ databases">
        <authorList>
            <person name="Wen L."/>
            <person name="He K."/>
            <person name="Yang H."/>
        </authorList>
    </citation>
    <scope>NUCLEOTIDE SEQUENCE [LARGE SCALE GENOMIC DNA]</scope>
    <source>
        <strain evidence="4 5">CD11_3</strain>
    </source>
</reference>
<evidence type="ECO:0000256" key="2">
    <source>
        <dbReference type="ARBA" id="ARBA00022679"/>
    </source>
</evidence>
<accession>A0A177K672</accession>
<dbReference type="Gene3D" id="3.40.50.2000">
    <property type="entry name" value="Glycogen Phosphorylase B"/>
    <property type="match status" value="2"/>
</dbReference>
<dbReference type="PANTHER" id="PTHR12526:SF635">
    <property type="entry name" value="GLYCOSYL TRANSFERASE GROUP 1"/>
    <property type="match status" value="1"/>
</dbReference>
<dbReference type="Pfam" id="PF13439">
    <property type="entry name" value="Glyco_transf_4"/>
    <property type="match status" value="1"/>
</dbReference>
<comment type="caution">
    <text evidence="4">The sequence shown here is derived from an EMBL/GenBank/DDBJ whole genome shotgun (WGS) entry which is preliminary data.</text>
</comment>
<sequence>MTERWLVATTEYAGVTSYTGGIGRHYAALLPALAAQGAEIDLVVFTEGPVDVNATPGIRRLVVHRTGGMPRLAALLHRPRALRRAYLADTYDRVLVPEWMGLGALLPRDAPLVTNLATGVDLAHEISGLRLTDLPASSRPAVVLQSRLEARQVRRSAGIVAISHAMADRAERIWGRMPRVEVVRNCIDVAAVRHAAATRRPPAGWPGPDGPIALFLGRAERRKGVVDGVDAFARVAQLHPTARLVLAGAGGDDRFEPSRAALLDRVPSAARDRVTFLGHVSGDELYGAVAAADVVMCPSRWEGFGNVAVEVMAAGAPLVVTSGSGFDDFCTDGPDCLMVPPAAPDALAAALAAVLDDPGAARRRAAHAAAGVDRFAPAPVAADLRAAVDRVLSRVAIPA</sequence>
<dbReference type="InterPro" id="IPR028098">
    <property type="entry name" value="Glyco_trans_4-like_N"/>
</dbReference>
<dbReference type="CDD" id="cd03801">
    <property type="entry name" value="GT4_PimA-like"/>
    <property type="match status" value="1"/>
</dbReference>